<dbReference type="FunFam" id="3.30.70.1560:FF:000001">
    <property type="entry name" value="Pseudouridine synthase"/>
    <property type="match status" value="1"/>
</dbReference>
<organism evidence="7 8">
    <name type="scientific">Candidatus Merdivicinus excrementipullorum</name>
    <dbReference type="NCBI Taxonomy" id="2840867"/>
    <lineage>
        <taxon>Bacteria</taxon>
        <taxon>Bacillati</taxon>
        <taxon>Bacillota</taxon>
        <taxon>Clostridia</taxon>
        <taxon>Eubacteriales</taxon>
        <taxon>Oscillospiraceae</taxon>
        <taxon>Oscillospiraceae incertae sedis</taxon>
        <taxon>Candidatus Merdivicinus</taxon>
    </lineage>
</organism>
<dbReference type="PANTHER" id="PTHR47683">
    <property type="entry name" value="PSEUDOURIDINE SYNTHASE FAMILY PROTEIN-RELATED"/>
    <property type="match status" value="1"/>
</dbReference>
<dbReference type="CDD" id="cd02870">
    <property type="entry name" value="PseudoU_synth_RsuA_like"/>
    <property type="match status" value="1"/>
</dbReference>
<evidence type="ECO:0000256" key="2">
    <source>
        <dbReference type="ARBA" id="ARBA00022884"/>
    </source>
</evidence>
<reference evidence="7" key="1">
    <citation type="submission" date="2020-10" db="EMBL/GenBank/DDBJ databases">
        <authorList>
            <person name="Gilroy R."/>
        </authorList>
    </citation>
    <scope>NUCLEOTIDE SEQUENCE</scope>
    <source>
        <strain evidence="7">CHK199-13235</strain>
    </source>
</reference>
<dbReference type="PROSITE" id="PS50889">
    <property type="entry name" value="S4"/>
    <property type="match status" value="1"/>
</dbReference>
<dbReference type="Pfam" id="PF00849">
    <property type="entry name" value="PseudoU_synth_2"/>
    <property type="match status" value="1"/>
</dbReference>
<dbReference type="InterPro" id="IPR002942">
    <property type="entry name" value="S4_RNA-bd"/>
</dbReference>
<comment type="similarity">
    <text evidence="1 5">Belongs to the pseudouridine synthase RsuA family.</text>
</comment>
<dbReference type="PROSITE" id="PS01149">
    <property type="entry name" value="PSI_RSU"/>
    <property type="match status" value="1"/>
</dbReference>
<dbReference type="Pfam" id="PF01479">
    <property type="entry name" value="S4"/>
    <property type="match status" value="1"/>
</dbReference>
<dbReference type="Gene3D" id="3.30.70.1560">
    <property type="entry name" value="Alpha-L RNA-binding motif"/>
    <property type="match status" value="1"/>
</dbReference>
<dbReference type="CDD" id="cd00165">
    <property type="entry name" value="S4"/>
    <property type="match status" value="1"/>
</dbReference>
<dbReference type="InterPro" id="IPR050343">
    <property type="entry name" value="RsuA_PseudoU_synthase"/>
</dbReference>
<dbReference type="GO" id="GO:0005829">
    <property type="term" value="C:cytosol"/>
    <property type="evidence" value="ECO:0007669"/>
    <property type="project" value="UniProtKB-ARBA"/>
</dbReference>
<gene>
    <name evidence="7" type="ORF">IAB51_00165</name>
</gene>
<sequence length="251" mass="28215">MEIRLQKIIAESGFCSRRKAEELIEEKRVRVNGRPASLGQKANPDRDTITIDGEKLNTKSRDKHVYYMMYKPRGYLTSMSDDRGRKCVSDLVADIPERVFPVGRLDMNSEGLLLFTNDGDFANAMTHPSHQVPKTYRVTVHSQVEAEQMVRLSEGVELDGVLTNPAEVRIAVEEPGRTVLLITITEGRNREIRRMCEAVGLEVARLKRLAIGPVRLGMLKPGTYRELTGEELDALKRLAAKGAAKNRGRRS</sequence>
<dbReference type="SUPFAM" id="SSF55174">
    <property type="entry name" value="Alpha-L RNA-binding motif"/>
    <property type="match status" value="1"/>
</dbReference>
<dbReference type="SMART" id="SM00363">
    <property type="entry name" value="S4"/>
    <property type="match status" value="1"/>
</dbReference>
<dbReference type="InterPro" id="IPR018496">
    <property type="entry name" value="PsdUridine_synth_RsuA/RluB_CS"/>
</dbReference>
<dbReference type="InterPro" id="IPR020103">
    <property type="entry name" value="PsdUridine_synth_cat_dom_sf"/>
</dbReference>
<accession>A0A9D1JYJ1</accession>
<dbReference type="InterPro" id="IPR036986">
    <property type="entry name" value="S4_RNA-bd_sf"/>
</dbReference>
<evidence type="ECO:0000256" key="5">
    <source>
        <dbReference type="RuleBase" id="RU003887"/>
    </source>
</evidence>
<dbReference type="EC" id="5.4.99.-" evidence="5"/>
<evidence type="ECO:0000313" key="8">
    <source>
        <dbReference type="Proteomes" id="UP000824002"/>
    </source>
</evidence>
<dbReference type="EMBL" id="DVJP01000003">
    <property type="protein sequence ID" value="HIS75201.1"/>
    <property type="molecule type" value="Genomic_DNA"/>
</dbReference>
<dbReference type="Gene3D" id="3.10.290.10">
    <property type="entry name" value="RNA-binding S4 domain"/>
    <property type="match status" value="1"/>
</dbReference>
<dbReference type="GO" id="GO:0000455">
    <property type="term" value="P:enzyme-directed rRNA pseudouridine synthesis"/>
    <property type="evidence" value="ECO:0007669"/>
    <property type="project" value="UniProtKB-ARBA"/>
</dbReference>
<dbReference type="InterPro" id="IPR020094">
    <property type="entry name" value="TruA/RsuA/RluB/E/F_N"/>
</dbReference>
<dbReference type="GO" id="GO:0120159">
    <property type="term" value="F:rRNA pseudouridine synthase activity"/>
    <property type="evidence" value="ECO:0007669"/>
    <property type="project" value="UniProtKB-ARBA"/>
</dbReference>
<evidence type="ECO:0000259" key="6">
    <source>
        <dbReference type="SMART" id="SM00363"/>
    </source>
</evidence>
<dbReference type="NCBIfam" id="TIGR00093">
    <property type="entry name" value="pseudouridine synthase"/>
    <property type="match status" value="1"/>
</dbReference>
<comment type="caution">
    <text evidence="7">The sequence shown here is derived from an EMBL/GenBank/DDBJ whole genome shotgun (WGS) entry which is preliminary data.</text>
</comment>
<dbReference type="InterPro" id="IPR000748">
    <property type="entry name" value="PsdUridine_synth_RsuA/RluB/E/F"/>
</dbReference>
<evidence type="ECO:0000256" key="1">
    <source>
        <dbReference type="ARBA" id="ARBA00008348"/>
    </source>
</evidence>
<dbReference type="PANTHER" id="PTHR47683:SF2">
    <property type="entry name" value="RNA-BINDING S4 DOMAIN-CONTAINING PROTEIN"/>
    <property type="match status" value="1"/>
</dbReference>
<protein>
    <recommendedName>
        <fullName evidence="5">Pseudouridine synthase</fullName>
        <ecNumber evidence="5">5.4.99.-</ecNumber>
    </recommendedName>
</protein>
<keyword evidence="2 4" id="KW-0694">RNA-binding</keyword>
<dbReference type="AlphaFoldDB" id="A0A9D1JYJ1"/>
<name>A0A9D1JYJ1_9FIRM</name>
<reference evidence="7" key="2">
    <citation type="journal article" date="2021" name="PeerJ">
        <title>Extensive microbial diversity within the chicken gut microbiome revealed by metagenomics and culture.</title>
        <authorList>
            <person name="Gilroy R."/>
            <person name="Ravi A."/>
            <person name="Getino M."/>
            <person name="Pursley I."/>
            <person name="Horton D.L."/>
            <person name="Alikhan N.F."/>
            <person name="Baker D."/>
            <person name="Gharbi K."/>
            <person name="Hall N."/>
            <person name="Watson M."/>
            <person name="Adriaenssens E.M."/>
            <person name="Foster-Nyarko E."/>
            <person name="Jarju S."/>
            <person name="Secka A."/>
            <person name="Antonio M."/>
            <person name="Oren A."/>
            <person name="Chaudhuri R.R."/>
            <person name="La Ragione R."/>
            <person name="Hildebrand F."/>
            <person name="Pallen M.J."/>
        </authorList>
    </citation>
    <scope>NUCLEOTIDE SEQUENCE</scope>
    <source>
        <strain evidence="7">CHK199-13235</strain>
    </source>
</reference>
<evidence type="ECO:0000256" key="4">
    <source>
        <dbReference type="PROSITE-ProRule" id="PRU00182"/>
    </source>
</evidence>
<dbReference type="GO" id="GO:0003723">
    <property type="term" value="F:RNA binding"/>
    <property type="evidence" value="ECO:0007669"/>
    <property type="project" value="UniProtKB-KW"/>
</dbReference>
<evidence type="ECO:0000256" key="3">
    <source>
        <dbReference type="ARBA" id="ARBA00023235"/>
    </source>
</evidence>
<dbReference type="FunFam" id="3.10.290.10:FF:000003">
    <property type="entry name" value="Pseudouridine synthase"/>
    <property type="match status" value="1"/>
</dbReference>
<dbReference type="InterPro" id="IPR006145">
    <property type="entry name" value="PsdUridine_synth_RsuA/RluA"/>
</dbReference>
<dbReference type="InterPro" id="IPR042092">
    <property type="entry name" value="PsdUridine_s_RsuA/RluB/E/F_cat"/>
</dbReference>
<evidence type="ECO:0000313" key="7">
    <source>
        <dbReference type="EMBL" id="HIS75201.1"/>
    </source>
</evidence>
<dbReference type="Proteomes" id="UP000824002">
    <property type="component" value="Unassembled WGS sequence"/>
</dbReference>
<dbReference type="Gene3D" id="3.30.70.580">
    <property type="entry name" value="Pseudouridine synthase I, catalytic domain, N-terminal subdomain"/>
    <property type="match status" value="1"/>
</dbReference>
<keyword evidence="3 5" id="KW-0413">Isomerase</keyword>
<proteinExistence type="inferred from homology"/>
<feature type="domain" description="RNA-binding S4" evidence="6">
    <location>
        <begin position="3"/>
        <end position="64"/>
    </location>
</feature>
<dbReference type="SUPFAM" id="SSF55120">
    <property type="entry name" value="Pseudouridine synthase"/>
    <property type="match status" value="1"/>
</dbReference>